<feature type="transmembrane region" description="Helical" evidence="1">
    <location>
        <begin position="167"/>
        <end position="191"/>
    </location>
</feature>
<keyword evidence="4" id="KW-1185">Reference proteome</keyword>
<keyword evidence="1" id="KW-0472">Membrane</keyword>
<gene>
    <name evidence="3" type="ORF">CMC5_001430</name>
</gene>
<dbReference type="PANTHER" id="PTHR30336:SF20">
    <property type="entry name" value="DUF218 DOMAIN-CONTAINING PROTEIN"/>
    <property type="match status" value="1"/>
</dbReference>
<organism evidence="3 4">
    <name type="scientific">Chondromyces crocatus</name>
    <dbReference type="NCBI Taxonomy" id="52"/>
    <lineage>
        <taxon>Bacteria</taxon>
        <taxon>Pseudomonadati</taxon>
        <taxon>Myxococcota</taxon>
        <taxon>Polyangia</taxon>
        <taxon>Polyangiales</taxon>
        <taxon>Polyangiaceae</taxon>
        <taxon>Chondromyces</taxon>
    </lineage>
</organism>
<dbReference type="STRING" id="52.CMC5_001430"/>
<feature type="transmembrane region" description="Helical" evidence="1">
    <location>
        <begin position="24"/>
        <end position="51"/>
    </location>
</feature>
<dbReference type="CDD" id="cd06259">
    <property type="entry name" value="YdcF-like"/>
    <property type="match status" value="1"/>
</dbReference>
<evidence type="ECO:0000313" key="3">
    <source>
        <dbReference type="EMBL" id="AKT36031.1"/>
    </source>
</evidence>
<sequence length="357" mass="37152">MEAVGSWESGVGARRKMSRMATPLLPRVGLMIPVFRGFALVVCAFTLINAVRAVVSRGASVAWHLFQLPGVPGGADVCLAILAVVLGWSAFGPVRRRAVAVALAVGLLALAALAVQNALTFGGLVRAGTIRSGFPLPLSAGLAGALLLHGGLCLWPRHVRARANVTVSPRAVLTTTAAALAWVGGAVVLHIHAFGLTDYRRPADAIVVFGARAYADGTPSEALAERVLTGVSLYKAGLSPRIVMSGGVDPSGVSEPVVMRELALRAGVPDEAIVLDELGASTEASVTSVGAMAARLGVGRVLAVSHYFHLARIKLLFERSGMRCFTVPADEGATLLRGTPYYVLREVAGLAFYFTLG</sequence>
<dbReference type="OrthoDB" id="9809813at2"/>
<dbReference type="InterPro" id="IPR003848">
    <property type="entry name" value="DUF218"/>
</dbReference>
<dbReference type="Proteomes" id="UP000067626">
    <property type="component" value="Chromosome"/>
</dbReference>
<evidence type="ECO:0000259" key="2">
    <source>
        <dbReference type="Pfam" id="PF02698"/>
    </source>
</evidence>
<dbReference type="Gene3D" id="3.40.50.620">
    <property type="entry name" value="HUPs"/>
    <property type="match status" value="1"/>
</dbReference>
<dbReference type="InterPro" id="IPR051599">
    <property type="entry name" value="Cell_Envelope_Assoc"/>
</dbReference>
<evidence type="ECO:0000256" key="1">
    <source>
        <dbReference type="SAM" id="Phobius"/>
    </source>
</evidence>
<feature type="domain" description="DUF218" evidence="2">
    <location>
        <begin position="204"/>
        <end position="349"/>
    </location>
</feature>
<keyword evidence="1" id="KW-0812">Transmembrane</keyword>
<name>A0A0K1E571_CHOCO</name>
<feature type="transmembrane region" description="Helical" evidence="1">
    <location>
        <begin position="136"/>
        <end position="155"/>
    </location>
</feature>
<feature type="transmembrane region" description="Helical" evidence="1">
    <location>
        <begin position="71"/>
        <end position="91"/>
    </location>
</feature>
<feature type="transmembrane region" description="Helical" evidence="1">
    <location>
        <begin position="98"/>
        <end position="116"/>
    </location>
</feature>
<dbReference type="EMBL" id="CP012159">
    <property type="protein sequence ID" value="AKT36031.1"/>
    <property type="molecule type" value="Genomic_DNA"/>
</dbReference>
<dbReference type="GO" id="GO:0005886">
    <property type="term" value="C:plasma membrane"/>
    <property type="evidence" value="ECO:0007669"/>
    <property type="project" value="TreeGrafter"/>
</dbReference>
<dbReference type="AlphaFoldDB" id="A0A0K1E571"/>
<evidence type="ECO:0000313" key="4">
    <source>
        <dbReference type="Proteomes" id="UP000067626"/>
    </source>
</evidence>
<reference evidence="3 4" key="1">
    <citation type="submission" date="2015-07" db="EMBL/GenBank/DDBJ databases">
        <title>Genome analysis of myxobacterium Chondromyces crocatus Cm c5 reveals a high potential for natural compound synthesis and the genetic basis for the loss of fruiting body formation.</title>
        <authorList>
            <person name="Zaburannyi N."/>
            <person name="Bunk B."/>
            <person name="Maier J."/>
            <person name="Overmann J."/>
            <person name="Mueller R."/>
        </authorList>
    </citation>
    <scope>NUCLEOTIDE SEQUENCE [LARGE SCALE GENOMIC DNA]</scope>
    <source>
        <strain evidence="3 4">Cm c5</strain>
    </source>
</reference>
<dbReference type="InterPro" id="IPR014729">
    <property type="entry name" value="Rossmann-like_a/b/a_fold"/>
</dbReference>
<dbReference type="PANTHER" id="PTHR30336">
    <property type="entry name" value="INNER MEMBRANE PROTEIN, PROBABLE PERMEASE"/>
    <property type="match status" value="1"/>
</dbReference>
<keyword evidence="1" id="KW-1133">Transmembrane helix</keyword>
<proteinExistence type="predicted"/>
<protein>
    <recommendedName>
        <fullName evidence="2">DUF218 domain-containing protein</fullName>
    </recommendedName>
</protein>
<dbReference type="KEGG" id="ccro:CMC5_001430"/>
<dbReference type="Pfam" id="PF02698">
    <property type="entry name" value="DUF218"/>
    <property type="match status" value="1"/>
</dbReference>
<accession>A0A0K1E571</accession>